<name>A0A2G1W5P2_9BACT</name>
<comment type="caution">
    <text evidence="1">The sequence shown here is derived from an EMBL/GenBank/DDBJ whole genome shotgun (WGS) entry which is preliminary data.</text>
</comment>
<dbReference type="AlphaFoldDB" id="A0A2G1W5P2"/>
<reference evidence="1 2" key="1">
    <citation type="submission" date="2017-06" db="EMBL/GenBank/DDBJ databases">
        <title>Description of Rhodopirellula bahusiensis sp. nov.</title>
        <authorList>
            <person name="Kizina J."/>
            <person name="Harder J."/>
        </authorList>
    </citation>
    <scope>NUCLEOTIDE SEQUENCE [LARGE SCALE GENOMIC DNA]</scope>
    <source>
        <strain evidence="1 2">SWK21</strain>
    </source>
</reference>
<protein>
    <submittedName>
        <fullName evidence="1">Uncharacterized protein</fullName>
    </submittedName>
</protein>
<evidence type="ECO:0000313" key="1">
    <source>
        <dbReference type="EMBL" id="PHQ34354.1"/>
    </source>
</evidence>
<evidence type="ECO:0000313" key="2">
    <source>
        <dbReference type="Proteomes" id="UP000225740"/>
    </source>
</evidence>
<dbReference type="Proteomes" id="UP000225740">
    <property type="component" value="Unassembled WGS sequence"/>
</dbReference>
<dbReference type="EMBL" id="NIZW01000011">
    <property type="protein sequence ID" value="PHQ34354.1"/>
    <property type="molecule type" value="Genomic_DNA"/>
</dbReference>
<sequence>MFVTGELFVASLTLKRDRREPIKHVTEQIDRPANATVYLQQQSVQRKSFATTNSLKPKDIYSTPV</sequence>
<gene>
    <name evidence="1" type="ORF">CEE69_15155</name>
</gene>
<keyword evidence="2" id="KW-1185">Reference proteome</keyword>
<accession>A0A2G1W5P2</accession>
<proteinExistence type="predicted"/>
<organism evidence="1 2">
    <name type="scientific">Rhodopirellula bahusiensis</name>
    <dbReference type="NCBI Taxonomy" id="2014065"/>
    <lineage>
        <taxon>Bacteria</taxon>
        <taxon>Pseudomonadati</taxon>
        <taxon>Planctomycetota</taxon>
        <taxon>Planctomycetia</taxon>
        <taxon>Pirellulales</taxon>
        <taxon>Pirellulaceae</taxon>
        <taxon>Rhodopirellula</taxon>
    </lineage>
</organism>